<reference evidence="2" key="2">
    <citation type="submission" date="2022-09" db="EMBL/GenBank/DDBJ databases">
        <authorList>
            <person name="Sun Q."/>
            <person name="Ohkuma M."/>
        </authorList>
    </citation>
    <scope>NUCLEOTIDE SEQUENCE</scope>
    <source>
        <strain evidence="2">JCM 3093</strain>
    </source>
</reference>
<name>A0AA37BK41_9ACTN</name>
<feature type="transmembrane region" description="Helical" evidence="1">
    <location>
        <begin position="91"/>
        <end position="112"/>
    </location>
</feature>
<dbReference type="InterPro" id="IPR018719">
    <property type="entry name" value="DUF2243_membrane"/>
</dbReference>
<feature type="transmembrane region" description="Helical" evidence="1">
    <location>
        <begin position="67"/>
        <end position="84"/>
    </location>
</feature>
<dbReference type="Proteomes" id="UP000627984">
    <property type="component" value="Unassembled WGS sequence"/>
</dbReference>
<proteinExistence type="predicted"/>
<dbReference type="RefSeq" id="WP_191896746.1">
    <property type="nucleotide sequence ID" value="NZ_BMQD01000016.1"/>
</dbReference>
<organism evidence="2 3">
    <name type="scientific">Planomonospora parontospora</name>
    <dbReference type="NCBI Taxonomy" id="58119"/>
    <lineage>
        <taxon>Bacteria</taxon>
        <taxon>Bacillati</taxon>
        <taxon>Actinomycetota</taxon>
        <taxon>Actinomycetes</taxon>
        <taxon>Streptosporangiales</taxon>
        <taxon>Streptosporangiaceae</taxon>
        <taxon>Planomonospora</taxon>
    </lineage>
</organism>
<dbReference type="AlphaFoldDB" id="A0AA37BK41"/>
<accession>A0AA37BK41</accession>
<evidence type="ECO:0000313" key="2">
    <source>
        <dbReference type="EMBL" id="GGK83175.1"/>
    </source>
</evidence>
<evidence type="ECO:0000256" key="1">
    <source>
        <dbReference type="SAM" id="Phobius"/>
    </source>
</evidence>
<evidence type="ECO:0008006" key="4">
    <source>
        <dbReference type="Google" id="ProtNLM"/>
    </source>
</evidence>
<comment type="caution">
    <text evidence="2">The sequence shown here is derived from an EMBL/GenBank/DDBJ whole genome shotgun (WGS) entry which is preliminary data.</text>
</comment>
<keyword evidence="1" id="KW-1133">Transmembrane helix</keyword>
<keyword evidence="1" id="KW-0812">Transmembrane</keyword>
<sequence>MPGRGTRRNAATAPGGAAASLRPSLLSAALIGIGVMAAVDEVVFHQLLAWHHFYDRATPQVGLLSDGLLHAAELVAVVGGFFWLSDLRRRALLVAPAAWGGFLMGAGGFQLFDGLVDHKVLRVHQIRYGVDLGPYDLVWNLAAVLLLACGAALALRARRRRTEDTRTPPGDRRP</sequence>
<dbReference type="Pfam" id="PF10002">
    <property type="entry name" value="DUF2243"/>
    <property type="match status" value="1"/>
</dbReference>
<evidence type="ECO:0000313" key="3">
    <source>
        <dbReference type="Proteomes" id="UP000627984"/>
    </source>
</evidence>
<keyword evidence="1" id="KW-0472">Membrane</keyword>
<dbReference type="EMBL" id="BMQD01000016">
    <property type="protein sequence ID" value="GGK83175.1"/>
    <property type="molecule type" value="Genomic_DNA"/>
</dbReference>
<protein>
    <recommendedName>
        <fullName evidence="4">DUF2243 domain-containing protein</fullName>
    </recommendedName>
</protein>
<feature type="transmembrane region" description="Helical" evidence="1">
    <location>
        <begin position="137"/>
        <end position="155"/>
    </location>
</feature>
<feature type="transmembrane region" description="Helical" evidence="1">
    <location>
        <begin position="25"/>
        <end position="47"/>
    </location>
</feature>
<gene>
    <name evidence="2" type="ORF">GCM10010126_48100</name>
</gene>
<reference evidence="2" key="1">
    <citation type="journal article" date="2014" name="Int. J. Syst. Evol. Microbiol.">
        <title>Complete genome sequence of Corynebacterium casei LMG S-19264T (=DSM 44701T), isolated from a smear-ripened cheese.</title>
        <authorList>
            <consortium name="US DOE Joint Genome Institute (JGI-PGF)"/>
            <person name="Walter F."/>
            <person name="Albersmeier A."/>
            <person name="Kalinowski J."/>
            <person name="Ruckert C."/>
        </authorList>
    </citation>
    <scope>NUCLEOTIDE SEQUENCE</scope>
    <source>
        <strain evidence="2">JCM 3093</strain>
    </source>
</reference>